<dbReference type="InterPro" id="IPR036047">
    <property type="entry name" value="F-box-like_dom_sf"/>
</dbReference>
<dbReference type="PANTHER" id="PTHR24414">
    <property type="entry name" value="F-BOX/KELCH-REPEAT PROTEIN SKIP4"/>
    <property type="match status" value="1"/>
</dbReference>
<dbReference type="EMBL" id="BSYO01000030">
    <property type="protein sequence ID" value="GMH26103.1"/>
    <property type="molecule type" value="Genomic_DNA"/>
</dbReference>
<dbReference type="PANTHER" id="PTHR24414:SF44">
    <property type="entry name" value="F-BOX DOMAIN-CONTAINING PROTEIN"/>
    <property type="match status" value="1"/>
</dbReference>
<dbReference type="InterPro" id="IPR015915">
    <property type="entry name" value="Kelch-typ_b-propeller"/>
</dbReference>
<dbReference type="AlphaFoldDB" id="A0AAD3T9R8"/>
<dbReference type="InterPro" id="IPR001810">
    <property type="entry name" value="F-box_dom"/>
</dbReference>
<name>A0AAD3T9R8_NEPGR</name>
<protein>
    <recommendedName>
        <fullName evidence="1">F-box domain-containing protein</fullName>
    </recommendedName>
</protein>
<accession>A0AAD3T9R8</accession>
<gene>
    <name evidence="2" type="ORF">Nepgr_027946</name>
</gene>
<proteinExistence type="predicted"/>
<dbReference type="GO" id="GO:0005829">
    <property type="term" value="C:cytosol"/>
    <property type="evidence" value="ECO:0007669"/>
    <property type="project" value="TreeGrafter"/>
</dbReference>
<dbReference type="Gene3D" id="2.120.10.80">
    <property type="entry name" value="Kelch-type beta propeller"/>
    <property type="match status" value="1"/>
</dbReference>
<evidence type="ECO:0000313" key="3">
    <source>
        <dbReference type="Proteomes" id="UP001279734"/>
    </source>
</evidence>
<comment type="caution">
    <text evidence="2">The sequence shown here is derived from an EMBL/GenBank/DDBJ whole genome shotgun (WGS) entry which is preliminary data.</text>
</comment>
<reference evidence="2" key="1">
    <citation type="submission" date="2023-05" db="EMBL/GenBank/DDBJ databases">
        <title>Nepenthes gracilis genome sequencing.</title>
        <authorList>
            <person name="Fukushima K."/>
        </authorList>
    </citation>
    <scope>NUCLEOTIDE SEQUENCE</scope>
    <source>
        <strain evidence="2">SING2019-196</strain>
    </source>
</reference>
<sequence length="378" mass="41765">MFADNQKEEEEEEVPIHGDLLEVVLSHLPLVDLAPACYVSRSWNDAVFSSLANLSEVKPWLLVHTQGIMSSRGRTVHAYDPRSSAWVKIDSPAMKFKADLRSSSSNFLYALSSRKLSFSLDPLHVSWRQVDAPRVWRVDPIVAVVGSRIIVAGGGSEYEDDPLAVEVYDMESGGWVTCQSMPVILKNIAAPTWLSVAANEKTMFVTEKSSGVTYTFSPDTKTWEGLFDLRADSGVFFSTAGFAGDDMILAGLIGHFQDVQGASLWKVNLETMGCELIGEMPSEFVEKLKGENSNLSSISILSAKDFVYVYNSSDPEELVFCEFSGHGGCRWGAVRNILWTDARRVTETMVFSCGRVEIADLQGAMKSFNRKFVVKPIA</sequence>
<dbReference type="SUPFAM" id="SSF117281">
    <property type="entry name" value="Kelch motif"/>
    <property type="match status" value="1"/>
</dbReference>
<dbReference type="CDD" id="cd09917">
    <property type="entry name" value="F-box_SF"/>
    <property type="match status" value="1"/>
</dbReference>
<evidence type="ECO:0000313" key="2">
    <source>
        <dbReference type="EMBL" id="GMH26103.1"/>
    </source>
</evidence>
<organism evidence="2 3">
    <name type="scientific">Nepenthes gracilis</name>
    <name type="common">Slender pitcher plant</name>
    <dbReference type="NCBI Taxonomy" id="150966"/>
    <lineage>
        <taxon>Eukaryota</taxon>
        <taxon>Viridiplantae</taxon>
        <taxon>Streptophyta</taxon>
        <taxon>Embryophyta</taxon>
        <taxon>Tracheophyta</taxon>
        <taxon>Spermatophyta</taxon>
        <taxon>Magnoliopsida</taxon>
        <taxon>eudicotyledons</taxon>
        <taxon>Gunneridae</taxon>
        <taxon>Pentapetalae</taxon>
        <taxon>Caryophyllales</taxon>
        <taxon>Nepenthaceae</taxon>
        <taxon>Nepenthes</taxon>
    </lineage>
</organism>
<dbReference type="InterPro" id="IPR050354">
    <property type="entry name" value="F-box/kelch-repeat_ARATH"/>
</dbReference>
<keyword evidence="3" id="KW-1185">Reference proteome</keyword>
<dbReference type="GO" id="GO:0043161">
    <property type="term" value="P:proteasome-mediated ubiquitin-dependent protein catabolic process"/>
    <property type="evidence" value="ECO:0007669"/>
    <property type="project" value="TreeGrafter"/>
</dbReference>
<dbReference type="SUPFAM" id="SSF81383">
    <property type="entry name" value="F-box domain"/>
    <property type="match status" value="1"/>
</dbReference>
<dbReference type="Pfam" id="PF00646">
    <property type="entry name" value="F-box"/>
    <property type="match status" value="1"/>
</dbReference>
<dbReference type="Proteomes" id="UP001279734">
    <property type="component" value="Unassembled WGS sequence"/>
</dbReference>
<evidence type="ECO:0000259" key="1">
    <source>
        <dbReference type="Pfam" id="PF00646"/>
    </source>
</evidence>
<feature type="domain" description="F-box" evidence="1">
    <location>
        <begin position="19"/>
        <end position="49"/>
    </location>
</feature>
<dbReference type="GO" id="GO:0005634">
    <property type="term" value="C:nucleus"/>
    <property type="evidence" value="ECO:0007669"/>
    <property type="project" value="TreeGrafter"/>
</dbReference>